<sequence>MAVMQLNGGVLATGLTSTGSGGGVIKKITGSSVVVQPSGEHNAFALIKSKGLRYEDVTRCHHQSLDLLRPFSPLVTCRRKHVFPVFNNHLGSDCGVDSSEVEENIVVEKGNDIGKSSEVRKTCMQTWGTFFNLLLWMSLVTHVELKGITATLSRSLGVKRELIMLSLPAMAGQALDPLAQLMETAYIGRLVSCTLHAIEGFVPVELASAGVSISIFNIISKLFNIPLLSISTSFVAEDISKNAINNSASEEFYQEESTNGTPFVGVTERMQLSSVSTALLLAVGIGIFEAFALYFGSGWFLNLMGIPLASSMHAPARRFLSLRALGAPAVVVSLALQGILRGFKDTKTPVLCLGKSLVYLALLCKWSWRFAVERDSYWKLIISTKFGIERGGWSTRGVREGYGVGLWKEISKEGLLLLNNVSFSVGNGKRVRFWKDIWCGNISLCEAFPSLYDLAVSKDAWVADCWDSTGEEGGWTPRFLRPFNDWEMEEVERFLSTIQGKRLNADVEDRMVWKETKNEIFTVMSLYNSLDHSSAVLFPWKIIWCPYVPTKVGCFAWEASWGKLLTQDQLKRRGWYLANRCSLCCVEEETINHILIHCSKAKILWDLVFSLFGVNWVLPLMARNTLLGGNCILPVCSGSPFKHPLSNISLCYHMIKCQVHLSPCDANCMHWCKNMSASVNVLRKTKLISF</sequence>
<evidence type="ECO:0000256" key="5">
    <source>
        <dbReference type="ARBA" id="ARBA00023136"/>
    </source>
</evidence>
<dbReference type="InterPro" id="IPR044644">
    <property type="entry name" value="DinF-like"/>
</dbReference>
<comment type="caution">
    <text evidence="8">The sequence shown here is derived from an EMBL/GenBank/DDBJ whole genome shotgun (WGS) entry which is preliminary data.</text>
</comment>
<feature type="transmembrane region" description="Helical" evidence="6">
    <location>
        <begin position="320"/>
        <end position="340"/>
    </location>
</feature>
<gene>
    <name evidence="8" type="primary">DTX45_1</name>
    <name evidence="8" type="ORF">CK203_010430</name>
</gene>
<dbReference type="InterPro" id="IPR002528">
    <property type="entry name" value="MATE_fam"/>
</dbReference>
<comment type="subcellular location">
    <subcellularLocation>
        <location evidence="1">Membrane</location>
        <topology evidence="1">Multi-pass membrane protein</topology>
    </subcellularLocation>
</comment>
<dbReference type="Pfam" id="PF01554">
    <property type="entry name" value="MatE"/>
    <property type="match status" value="1"/>
</dbReference>
<organism evidence="8 9">
    <name type="scientific">Vitis vinifera</name>
    <name type="common">Grape</name>
    <dbReference type="NCBI Taxonomy" id="29760"/>
    <lineage>
        <taxon>Eukaryota</taxon>
        <taxon>Viridiplantae</taxon>
        <taxon>Streptophyta</taxon>
        <taxon>Embryophyta</taxon>
        <taxon>Tracheophyta</taxon>
        <taxon>Spermatophyta</taxon>
        <taxon>Magnoliopsida</taxon>
        <taxon>eudicotyledons</taxon>
        <taxon>Gunneridae</taxon>
        <taxon>Pentapetalae</taxon>
        <taxon>rosids</taxon>
        <taxon>Vitales</taxon>
        <taxon>Vitaceae</taxon>
        <taxon>Viteae</taxon>
        <taxon>Vitis</taxon>
    </lineage>
</organism>
<evidence type="ECO:0000256" key="3">
    <source>
        <dbReference type="ARBA" id="ARBA00022692"/>
    </source>
</evidence>
<feature type="transmembrane region" description="Helical" evidence="6">
    <location>
        <begin position="278"/>
        <end position="300"/>
    </location>
</feature>
<keyword evidence="4 6" id="KW-1133">Transmembrane helix</keyword>
<evidence type="ECO:0000256" key="4">
    <source>
        <dbReference type="ARBA" id="ARBA00022989"/>
    </source>
</evidence>
<name>A0A438JSY8_VITVI</name>
<evidence type="ECO:0000259" key="7">
    <source>
        <dbReference type="Pfam" id="PF13966"/>
    </source>
</evidence>
<dbReference type="PANTHER" id="PTHR42893">
    <property type="entry name" value="PROTEIN DETOXIFICATION 44, CHLOROPLASTIC-RELATED"/>
    <property type="match status" value="1"/>
</dbReference>
<dbReference type="GO" id="GO:0016020">
    <property type="term" value="C:membrane"/>
    <property type="evidence" value="ECO:0007669"/>
    <property type="project" value="UniProtKB-SubCell"/>
</dbReference>
<accession>A0A438JSY8</accession>
<feature type="domain" description="Reverse transcriptase zinc-binding" evidence="7">
    <location>
        <begin position="521"/>
        <end position="605"/>
    </location>
</feature>
<proteinExistence type="inferred from homology"/>
<protein>
    <recommendedName>
        <fullName evidence="6">Protein DETOXIFICATION</fullName>
    </recommendedName>
    <alternativeName>
        <fullName evidence="6">Multidrug and toxic compound extrusion protein</fullName>
    </alternativeName>
</protein>
<dbReference type="GO" id="GO:0042910">
    <property type="term" value="F:xenobiotic transmembrane transporter activity"/>
    <property type="evidence" value="ECO:0007669"/>
    <property type="project" value="InterPro"/>
</dbReference>
<dbReference type="Pfam" id="PF13966">
    <property type="entry name" value="zf-RVT"/>
    <property type="match status" value="1"/>
</dbReference>
<comment type="similarity">
    <text evidence="2 6">Belongs to the multi antimicrobial extrusion (MATE) (TC 2.A.66.1) family.</text>
</comment>
<evidence type="ECO:0000313" key="9">
    <source>
        <dbReference type="Proteomes" id="UP000288805"/>
    </source>
</evidence>
<reference evidence="8 9" key="1">
    <citation type="journal article" date="2018" name="PLoS Genet.">
        <title>Population sequencing reveals clonal diversity and ancestral inbreeding in the grapevine cultivar Chardonnay.</title>
        <authorList>
            <person name="Roach M.J."/>
            <person name="Johnson D.L."/>
            <person name="Bohlmann J."/>
            <person name="van Vuuren H.J."/>
            <person name="Jones S.J."/>
            <person name="Pretorius I.S."/>
            <person name="Schmidt S.A."/>
            <person name="Borneman A.R."/>
        </authorList>
    </citation>
    <scope>NUCLEOTIDE SEQUENCE [LARGE SCALE GENOMIC DNA]</scope>
    <source>
        <strain evidence="9">cv. Chardonnay</strain>
        <tissue evidence="8">Leaf</tissue>
    </source>
</reference>
<evidence type="ECO:0000256" key="6">
    <source>
        <dbReference type="RuleBase" id="RU004914"/>
    </source>
</evidence>
<evidence type="ECO:0000313" key="8">
    <source>
        <dbReference type="EMBL" id="RVX12073.1"/>
    </source>
</evidence>
<dbReference type="PANTHER" id="PTHR42893:SF45">
    <property type="entry name" value="PROTEIN DETOXIFICATION 45, CHLOROPLASTIC"/>
    <property type="match status" value="1"/>
</dbReference>
<dbReference type="AlphaFoldDB" id="A0A438JSY8"/>
<keyword evidence="5 6" id="KW-0472">Membrane</keyword>
<keyword evidence="3 6" id="KW-0812">Transmembrane</keyword>
<evidence type="ECO:0000256" key="1">
    <source>
        <dbReference type="ARBA" id="ARBA00004141"/>
    </source>
</evidence>
<comment type="caution">
    <text evidence="6">Lacks conserved residue(s) required for the propagation of feature annotation.</text>
</comment>
<dbReference type="EMBL" id="QGNW01000028">
    <property type="protein sequence ID" value="RVX12073.1"/>
    <property type="molecule type" value="Genomic_DNA"/>
</dbReference>
<dbReference type="Proteomes" id="UP000288805">
    <property type="component" value="Unassembled WGS sequence"/>
</dbReference>
<dbReference type="GO" id="GO:0015297">
    <property type="term" value="F:antiporter activity"/>
    <property type="evidence" value="ECO:0007669"/>
    <property type="project" value="InterPro"/>
</dbReference>
<dbReference type="InterPro" id="IPR026960">
    <property type="entry name" value="RVT-Znf"/>
</dbReference>
<evidence type="ECO:0000256" key="2">
    <source>
        <dbReference type="ARBA" id="ARBA00010199"/>
    </source>
</evidence>